<dbReference type="RefSeq" id="WP_285458345.1">
    <property type="nucleotide sequence ID" value="NZ_CP127173.1"/>
</dbReference>
<evidence type="ECO:0000313" key="2">
    <source>
        <dbReference type="Proteomes" id="UP001227101"/>
    </source>
</evidence>
<dbReference type="EMBL" id="CP127173">
    <property type="protein sequence ID" value="WIV60736.1"/>
    <property type="molecule type" value="Genomic_DNA"/>
</dbReference>
<accession>A0ABY8XYX4</accession>
<organism evidence="1 2">
    <name type="scientific">Amycolatopsis nalaikhensis</name>
    <dbReference type="NCBI Taxonomy" id="715472"/>
    <lineage>
        <taxon>Bacteria</taxon>
        <taxon>Bacillati</taxon>
        <taxon>Actinomycetota</taxon>
        <taxon>Actinomycetes</taxon>
        <taxon>Pseudonocardiales</taxon>
        <taxon>Pseudonocardiaceae</taxon>
        <taxon>Amycolatopsis</taxon>
    </lineage>
</organism>
<keyword evidence="2" id="KW-1185">Reference proteome</keyword>
<protein>
    <submittedName>
        <fullName evidence="1">Uncharacterized protein</fullName>
    </submittedName>
</protein>
<evidence type="ECO:0000313" key="1">
    <source>
        <dbReference type="EMBL" id="WIV60736.1"/>
    </source>
</evidence>
<reference evidence="1 2" key="1">
    <citation type="submission" date="2023-06" db="EMBL/GenBank/DDBJ databases">
        <authorList>
            <person name="Oyuntsetseg B."/>
            <person name="Kim S.B."/>
        </authorList>
    </citation>
    <scope>NUCLEOTIDE SEQUENCE [LARGE SCALE GENOMIC DNA]</scope>
    <source>
        <strain evidence="1 2">2-2</strain>
    </source>
</reference>
<proteinExistence type="predicted"/>
<name>A0ABY8XYX4_9PSEU</name>
<sequence length="129" mass="14486">MTAQLFGPGELASLLWERRCAVHQRLQCWDHDDLLLQSEADIIEMLKADALIECPVLDRGAAYMDDHPAELVRPFTEFGETVDRRVTRFTLAVPFVGDEQVFELCPNGKTSAPPRGLVRPGELPCVLHD</sequence>
<dbReference type="Proteomes" id="UP001227101">
    <property type="component" value="Chromosome"/>
</dbReference>
<gene>
    <name evidence="1" type="ORF">QP939_20035</name>
</gene>